<organism evidence="2 3">
    <name type="scientific">Ceratocystis fimbriata CBS 114723</name>
    <dbReference type="NCBI Taxonomy" id="1035309"/>
    <lineage>
        <taxon>Eukaryota</taxon>
        <taxon>Fungi</taxon>
        <taxon>Dikarya</taxon>
        <taxon>Ascomycota</taxon>
        <taxon>Pezizomycotina</taxon>
        <taxon>Sordariomycetes</taxon>
        <taxon>Hypocreomycetidae</taxon>
        <taxon>Microascales</taxon>
        <taxon>Ceratocystidaceae</taxon>
        <taxon>Ceratocystis</taxon>
    </lineage>
</organism>
<evidence type="ECO:0000256" key="1">
    <source>
        <dbReference type="SAM" id="MobiDB-lite"/>
    </source>
</evidence>
<proteinExistence type="predicted"/>
<evidence type="ECO:0000313" key="2">
    <source>
        <dbReference type="EMBL" id="PHH49309.1"/>
    </source>
</evidence>
<gene>
    <name evidence="2" type="ORF">CFIMG_007839RA00001</name>
</gene>
<feature type="region of interest" description="Disordered" evidence="1">
    <location>
        <begin position="49"/>
        <end position="70"/>
    </location>
</feature>
<reference evidence="2 3" key="2">
    <citation type="journal article" date="2013" name="IMA Fungus">
        <title>IMA Genome-F 1: Ceratocystis fimbriata: Draft nuclear genome sequence for the plant pathogen, Ceratocystis fimbriata.</title>
        <authorList>
            <person name="Wilken P.M."/>
            <person name="Steenkamp E.T."/>
            <person name="Wingfield M.J."/>
            <person name="de Beer Z.W."/>
            <person name="Wingfield B.D."/>
        </authorList>
    </citation>
    <scope>NUCLEOTIDE SEQUENCE [LARGE SCALE GENOMIC DNA]</scope>
    <source>
        <strain evidence="2 3">CBS 114723</strain>
    </source>
</reference>
<name>A0A2C5W0Y8_9PEZI</name>
<protein>
    <submittedName>
        <fullName evidence="2">Uncharacterized protein</fullName>
    </submittedName>
</protein>
<comment type="caution">
    <text evidence="2">The sequence shown here is derived from an EMBL/GenBank/DDBJ whole genome shotgun (WGS) entry which is preliminary data.</text>
</comment>
<accession>A0A2C5W0Y8</accession>
<dbReference type="AlphaFoldDB" id="A0A2C5W0Y8"/>
<evidence type="ECO:0000313" key="3">
    <source>
        <dbReference type="Proteomes" id="UP000222788"/>
    </source>
</evidence>
<keyword evidence="3" id="KW-1185">Reference proteome</keyword>
<dbReference type="EMBL" id="APWK03000222">
    <property type="protein sequence ID" value="PHH49309.1"/>
    <property type="molecule type" value="Genomic_DNA"/>
</dbReference>
<sequence length="70" mass="7647">MSERPPTHRSAQASGDRPAQAMQTDVLPRFLVPIHTSCGPAVLRFHGSQVVTHPVQPQPRPTSRTKLEPG</sequence>
<dbReference type="Proteomes" id="UP000222788">
    <property type="component" value="Unassembled WGS sequence"/>
</dbReference>
<reference evidence="2 3" key="1">
    <citation type="journal article" date="2013" name="Fungal Biol.">
        <title>Analysis of microsatellite markers in the genome of the plant pathogen Ceratocystis fimbriata.</title>
        <authorList>
            <person name="Simpson M.C."/>
            <person name="Wilken P.M."/>
            <person name="Coetzee M.P."/>
            <person name="Wingfield M.J."/>
            <person name="Wingfield B.D."/>
        </authorList>
    </citation>
    <scope>NUCLEOTIDE SEQUENCE [LARGE SCALE GENOMIC DNA]</scope>
    <source>
        <strain evidence="2 3">CBS 114723</strain>
    </source>
</reference>
<feature type="region of interest" description="Disordered" evidence="1">
    <location>
        <begin position="1"/>
        <end position="22"/>
    </location>
</feature>